<dbReference type="GO" id="GO:0016020">
    <property type="term" value="C:membrane"/>
    <property type="evidence" value="ECO:0007669"/>
    <property type="project" value="UniProtKB-SubCell"/>
</dbReference>
<feature type="transmembrane region" description="Helical" evidence="6">
    <location>
        <begin position="447"/>
        <end position="468"/>
    </location>
</feature>
<dbReference type="Proteomes" id="UP001107558">
    <property type="component" value="Chromosome 1"/>
</dbReference>
<feature type="transmembrane region" description="Helical" evidence="6">
    <location>
        <begin position="390"/>
        <end position="410"/>
    </location>
</feature>
<feature type="transmembrane region" description="Helical" evidence="6">
    <location>
        <begin position="95"/>
        <end position="114"/>
    </location>
</feature>
<dbReference type="AlphaFoldDB" id="A0A9J6CLF0"/>
<feature type="transmembrane region" description="Helical" evidence="6">
    <location>
        <begin position="366"/>
        <end position="384"/>
    </location>
</feature>
<feature type="transmembrane region" description="Helical" evidence="6">
    <location>
        <begin position="480"/>
        <end position="500"/>
    </location>
</feature>
<name>A0A9J6CLF0_POLVA</name>
<evidence type="ECO:0000256" key="6">
    <source>
        <dbReference type="SAM" id="Phobius"/>
    </source>
</evidence>
<dbReference type="Gene3D" id="1.20.1250.20">
    <property type="entry name" value="MFS general substrate transporter like domains"/>
    <property type="match status" value="1"/>
</dbReference>
<evidence type="ECO:0000256" key="3">
    <source>
        <dbReference type="ARBA" id="ARBA00022692"/>
    </source>
</evidence>
<feature type="transmembrane region" description="Helical" evidence="6">
    <location>
        <begin position="120"/>
        <end position="137"/>
    </location>
</feature>
<feature type="transmembrane region" description="Helical" evidence="6">
    <location>
        <begin position="21"/>
        <end position="50"/>
    </location>
</feature>
<gene>
    <name evidence="8" type="ORF">PVAND_012393</name>
</gene>
<accession>A0A9J6CLF0</accession>
<keyword evidence="4 6" id="KW-1133">Transmembrane helix</keyword>
<evidence type="ECO:0000313" key="8">
    <source>
        <dbReference type="EMBL" id="KAG5683090.1"/>
    </source>
</evidence>
<dbReference type="GO" id="GO:0022857">
    <property type="term" value="F:transmembrane transporter activity"/>
    <property type="evidence" value="ECO:0007669"/>
    <property type="project" value="InterPro"/>
</dbReference>
<protein>
    <recommendedName>
        <fullName evidence="7">Major facilitator superfamily (MFS) profile domain-containing protein</fullName>
    </recommendedName>
</protein>
<keyword evidence="2" id="KW-0813">Transport</keyword>
<keyword evidence="9" id="KW-1185">Reference proteome</keyword>
<keyword evidence="5 6" id="KW-0472">Membrane</keyword>
<dbReference type="InterPro" id="IPR011701">
    <property type="entry name" value="MFS"/>
</dbReference>
<evidence type="ECO:0000256" key="4">
    <source>
        <dbReference type="ARBA" id="ARBA00022989"/>
    </source>
</evidence>
<evidence type="ECO:0000256" key="2">
    <source>
        <dbReference type="ARBA" id="ARBA00022448"/>
    </source>
</evidence>
<dbReference type="InterPro" id="IPR020846">
    <property type="entry name" value="MFS_dom"/>
</dbReference>
<feature type="domain" description="Major facilitator superfamily (MFS) profile" evidence="7">
    <location>
        <begin position="15"/>
        <end position="501"/>
    </location>
</feature>
<proteinExistence type="predicted"/>
<comment type="subcellular location">
    <subcellularLocation>
        <location evidence="1">Membrane</location>
        <topology evidence="1">Multi-pass membrane protein</topology>
    </subcellularLocation>
</comment>
<organism evidence="8 9">
    <name type="scientific">Polypedilum vanderplanki</name>
    <name type="common">Sleeping chironomid midge</name>
    <dbReference type="NCBI Taxonomy" id="319348"/>
    <lineage>
        <taxon>Eukaryota</taxon>
        <taxon>Metazoa</taxon>
        <taxon>Ecdysozoa</taxon>
        <taxon>Arthropoda</taxon>
        <taxon>Hexapoda</taxon>
        <taxon>Insecta</taxon>
        <taxon>Pterygota</taxon>
        <taxon>Neoptera</taxon>
        <taxon>Endopterygota</taxon>
        <taxon>Diptera</taxon>
        <taxon>Nematocera</taxon>
        <taxon>Chironomoidea</taxon>
        <taxon>Chironomidae</taxon>
        <taxon>Chironominae</taxon>
        <taxon>Polypedilum</taxon>
        <taxon>Polypedilum</taxon>
    </lineage>
</organism>
<dbReference type="Pfam" id="PF07690">
    <property type="entry name" value="MFS_1"/>
    <property type="match status" value="1"/>
</dbReference>
<dbReference type="PROSITE" id="PS50850">
    <property type="entry name" value="MFS"/>
    <property type="match status" value="1"/>
</dbReference>
<feature type="transmembrane region" description="Helical" evidence="6">
    <location>
        <begin position="191"/>
        <end position="213"/>
    </location>
</feature>
<keyword evidence="3 6" id="KW-0812">Transmembrane</keyword>
<reference evidence="8" key="1">
    <citation type="submission" date="2021-03" db="EMBL/GenBank/DDBJ databases">
        <title>Chromosome level genome of the anhydrobiotic midge Polypedilum vanderplanki.</title>
        <authorList>
            <person name="Yoshida Y."/>
            <person name="Kikawada T."/>
            <person name="Gusev O."/>
        </authorList>
    </citation>
    <scope>NUCLEOTIDE SEQUENCE</scope>
    <source>
        <strain evidence="8">NIAS01</strain>
        <tissue evidence="8">Whole body or cell culture</tissue>
    </source>
</reference>
<evidence type="ECO:0000259" key="7">
    <source>
        <dbReference type="PROSITE" id="PS50850"/>
    </source>
</evidence>
<evidence type="ECO:0000256" key="5">
    <source>
        <dbReference type="ARBA" id="ARBA00023136"/>
    </source>
</evidence>
<dbReference type="OrthoDB" id="10262656at2759"/>
<sequence length="509" mass="57211">MALIISYTLEEAIAATKFGKFNCFLIALSGLILGCGCIESFCISLIIPIIQCELEMTNFHKGLLGSVGFIGIILSSQFWGFLADTRGRKKIMVPALFLASFFSFCSTLATNFWLLAIFRFLNGFCICAPQGIIYAFLGEFHSIKERSRVLVIASVIYGVFCFIEPINGFIFLNQDTWSFYIPYLNFNYNGWRIFLFMCSMPCIFAALLMIFFVPESPKFTFSQGDEEKTLKILQRIYKFNTGRNDYCVESITKDKEFEDANNAKHSSFFKFMLSQTFPLFKSPHLKNTLTACYLQFGICVAANGYYTFFPEIANKVSLWLESDPINTKETVCNIISIIDSNLTFVVSESVPKVCVTKLEMETFTDVSIYAFLYILGWLLISIIINMVGKLAIIVFVMYSCGIASIAMMFVEIPHISMYIYLILLMAGLNMSVVNTSTIELFPTNLRAMAVSISMMVGRIGSVIGSNFVGLAIKNYCTYTWIPPAVLLISGGFLAFTIPNITKNSNKNDV</sequence>
<dbReference type="EMBL" id="JADBJN010000001">
    <property type="protein sequence ID" value="KAG5683090.1"/>
    <property type="molecule type" value="Genomic_DNA"/>
</dbReference>
<feature type="transmembrane region" description="Helical" evidence="6">
    <location>
        <begin position="149"/>
        <end position="171"/>
    </location>
</feature>
<dbReference type="SUPFAM" id="SSF103473">
    <property type="entry name" value="MFS general substrate transporter"/>
    <property type="match status" value="1"/>
</dbReference>
<comment type="caution">
    <text evidence="8">The sequence shown here is derived from an EMBL/GenBank/DDBJ whole genome shotgun (WGS) entry which is preliminary data.</text>
</comment>
<evidence type="ECO:0000256" key="1">
    <source>
        <dbReference type="ARBA" id="ARBA00004141"/>
    </source>
</evidence>
<dbReference type="PANTHER" id="PTHR23511">
    <property type="entry name" value="SYNAPTIC VESICLE GLYCOPROTEIN 2"/>
    <property type="match status" value="1"/>
</dbReference>
<evidence type="ECO:0000313" key="9">
    <source>
        <dbReference type="Proteomes" id="UP001107558"/>
    </source>
</evidence>
<dbReference type="InterPro" id="IPR036259">
    <property type="entry name" value="MFS_trans_sf"/>
</dbReference>
<feature type="transmembrane region" description="Helical" evidence="6">
    <location>
        <begin position="417"/>
        <end position="435"/>
    </location>
</feature>
<dbReference type="PANTHER" id="PTHR23511:SF37">
    <property type="entry name" value="MAJOR FACILITATOR SUPERFAMILY (MFS) PROFILE DOMAIN-CONTAINING PROTEIN-RELATED"/>
    <property type="match status" value="1"/>
</dbReference>
<feature type="transmembrane region" description="Helical" evidence="6">
    <location>
        <begin position="62"/>
        <end position="83"/>
    </location>
</feature>